<dbReference type="AlphaFoldDB" id="A0AAU9VHV5"/>
<dbReference type="Proteomes" id="UP001154095">
    <property type="component" value="Chromosome"/>
</dbReference>
<protein>
    <submittedName>
        <fullName evidence="2">Competence protein ComGD</fullName>
    </submittedName>
</protein>
<dbReference type="EMBL" id="OW659477">
    <property type="protein sequence ID" value="CAH2762680.1"/>
    <property type="molecule type" value="Genomic_DNA"/>
</dbReference>
<dbReference type="EMBL" id="OW659496">
    <property type="protein sequence ID" value="CAH2762657.1"/>
    <property type="molecule type" value="Genomic_DNA"/>
</dbReference>
<dbReference type="Proteomes" id="UP001154111">
    <property type="component" value="Chromosome"/>
</dbReference>
<reference evidence="2" key="1">
    <citation type="submission" date="2022-04" db="EMBL/GenBank/DDBJ databases">
        <authorList>
            <person name="Forde T."/>
        </authorList>
    </citation>
    <scope>NUCLEOTIDE SEQUENCE</scope>
    <source>
        <strain evidence="2">A18Y016a</strain>
        <strain evidence="1">A18Y020d</strain>
    </source>
</reference>
<evidence type="ECO:0000313" key="4">
    <source>
        <dbReference type="Proteomes" id="UP001154111"/>
    </source>
</evidence>
<sequence>MNFTLCEFLLVVFILSVSLRMFLTFRVESKNEPALLEYQLSAMEHLETVPIHENHWFNANGNINKGGTIRVNNYTCVLQLGFGRYRCD</sequence>
<organism evidence="2 4">
    <name type="scientific">Erysipelothrix amsterdamensis</name>
    <dbReference type="NCBI Taxonomy" id="2929157"/>
    <lineage>
        <taxon>Bacteria</taxon>
        <taxon>Bacillati</taxon>
        <taxon>Bacillota</taxon>
        <taxon>Erysipelotrichia</taxon>
        <taxon>Erysipelotrichales</taxon>
        <taxon>Erysipelotrichaceae</taxon>
        <taxon>Erysipelothrix</taxon>
    </lineage>
</organism>
<dbReference type="RefSeq" id="WP_254006556.1">
    <property type="nucleotide sequence ID" value="NZ_OW659477.1"/>
</dbReference>
<evidence type="ECO:0000313" key="3">
    <source>
        <dbReference type="Proteomes" id="UP001154095"/>
    </source>
</evidence>
<accession>A0AAU9VHV5</accession>
<proteinExistence type="predicted"/>
<evidence type="ECO:0000313" key="1">
    <source>
        <dbReference type="EMBL" id="CAH2762657.1"/>
    </source>
</evidence>
<gene>
    <name evidence="2" type="ORF">ERYAMS2_01325</name>
    <name evidence="1" type="ORF">ERYAMS_01031</name>
</gene>
<evidence type="ECO:0000313" key="2">
    <source>
        <dbReference type="EMBL" id="CAH2762680.1"/>
    </source>
</evidence>
<keyword evidence="3" id="KW-1185">Reference proteome</keyword>
<name>A0AAU9VHV5_9FIRM</name>